<dbReference type="GO" id="GO:0004460">
    <property type="term" value="F:L-lactate dehydrogenase (cytochrome) activity"/>
    <property type="evidence" value="ECO:0007669"/>
    <property type="project" value="UniProtKB-EC"/>
</dbReference>
<feature type="domain" description="Cytochrome b5 heme-binding" evidence="24">
    <location>
        <begin position="89"/>
        <end position="166"/>
    </location>
</feature>
<comment type="subunit">
    <text evidence="4">Homotetramer.</text>
</comment>
<dbReference type="EMBL" id="HE978318">
    <property type="protein sequence ID" value="CCK70640.1"/>
    <property type="molecule type" value="Genomic_DNA"/>
</dbReference>
<evidence type="ECO:0000259" key="25">
    <source>
        <dbReference type="PROSITE" id="PS51349"/>
    </source>
</evidence>
<evidence type="ECO:0000256" key="9">
    <source>
        <dbReference type="ARBA" id="ARBA00022660"/>
    </source>
</evidence>
<keyword evidence="8" id="KW-0288">FMN</keyword>
<dbReference type="PROSITE" id="PS00557">
    <property type="entry name" value="FMN_HYDROXY_ACID_DH_1"/>
    <property type="match status" value="1"/>
</dbReference>
<comment type="similarity">
    <text evidence="17">In the C-terminal section; belongs to the FMN-dependent alpha-hydroxy acid dehydrogenase family.</text>
</comment>
<keyword evidence="14" id="KW-0408">Iron</keyword>
<keyword evidence="27" id="KW-1185">Reference proteome</keyword>
<dbReference type="InterPro" id="IPR037396">
    <property type="entry name" value="FMN_HAD"/>
</dbReference>
<dbReference type="InterPro" id="IPR001199">
    <property type="entry name" value="Cyt_B5-like_heme/steroid-bd"/>
</dbReference>
<feature type="domain" description="FMN hydroxy acid dehydrogenase" evidence="25">
    <location>
        <begin position="198"/>
        <end position="569"/>
    </location>
</feature>
<dbReference type="InterPro" id="IPR037458">
    <property type="entry name" value="L-MDH/L-LDH_FMN-bd"/>
</dbReference>
<dbReference type="SMART" id="SM01117">
    <property type="entry name" value="Cyt-b5"/>
    <property type="match status" value="1"/>
</dbReference>
<dbReference type="Gene3D" id="3.20.20.70">
    <property type="entry name" value="Aldolase class I"/>
    <property type="match status" value="1"/>
</dbReference>
<dbReference type="Pfam" id="PF01070">
    <property type="entry name" value="FMN_dh"/>
    <property type="match status" value="1"/>
</dbReference>
<evidence type="ECO:0000313" key="26">
    <source>
        <dbReference type="EMBL" id="CCK70640.1"/>
    </source>
</evidence>
<dbReference type="SUPFAM" id="SSF51395">
    <property type="entry name" value="FMN-linked oxidoreductases"/>
    <property type="match status" value="1"/>
</dbReference>
<evidence type="ECO:0000259" key="24">
    <source>
        <dbReference type="PROSITE" id="PS50255"/>
    </source>
</evidence>
<keyword evidence="6" id="KW-0349">Heme</keyword>
<dbReference type="EC" id="1.1.2.3" evidence="19"/>
<dbReference type="PANTHER" id="PTHR10578:SF148">
    <property type="entry name" value="L-LACTATE DEHYDROGENASE (CYTOCHROME)"/>
    <property type="match status" value="1"/>
</dbReference>
<evidence type="ECO:0000256" key="22">
    <source>
        <dbReference type="ARBA" id="ARBA00078774"/>
    </source>
</evidence>
<comment type="subcellular location">
    <subcellularLocation>
        <location evidence="3">Mitochondrion intermembrane space</location>
    </subcellularLocation>
</comment>
<gene>
    <name evidence="26" type="primary">KNAG0E03860</name>
    <name evidence="26" type="ordered locus">KNAG_0E03860</name>
</gene>
<dbReference type="STRING" id="1071383.J7R703"/>
<dbReference type="SUPFAM" id="SSF55856">
    <property type="entry name" value="Cytochrome b5-like heme/steroid binding domain"/>
    <property type="match status" value="1"/>
</dbReference>
<evidence type="ECO:0000256" key="13">
    <source>
        <dbReference type="ARBA" id="ARBA00023002"/>
    </source>
</evidence>
<dbReference type="AlphaFoldDB" id="J7R703"/>
<dbReference type="InterPro" id="IPR000262">
    <property type="entry name" value="FMN-dep_DH"/>
</dbReference>
<dbReference type="InterPro" id="IPR018506">
    <property type="entry name" value="Cyt_B5_heme-BS"/>
</dbReference>
<keyword evidence="7" id="KW-0285">Flavoprotein</keyword>
<dbReference type="OMA" id="RIWFRPK"/>
<keyword evidence="11" id="KW-0809">Transit peptide</keyword>
<dbReference type="GeneID" id="34526340"/>
<evidence type="ECO:0000256" key="3">
    <source>
        <dbReference type="ARBA" id="ARBA00004569"/>
    </source>
</evidence>
<evidence type="ECO:0000256" key="8">
    <source>
        <dbReference type="ARBA" id="ARBA00022643"/>
    </source>
</evidence>
<dbReference type="GO" id="GO:0046872">
    <property type="term" value="F:metal ion binding"/>
    <property type="evidence" value="ECO:0007669"/>
    <property type="project" value="UniProtKB-KW"/>
</dbReference>
<dbReference type="FunFam" id="3.10.120.10:FF:000009">
    <property type="entry name" value="Cytochrome b2, mitochondrial, putative"/>
    <property type="match status" value="1"/>
</dbReference>
<dbReference type="PANTHER" id="PTHR10578">
    <property type="entry name" value="S -2-HYDROXY-ACID OXIDASE-RELATED"/>
    <property type="match status" value="1"/>
</dbReference>
<evidence type="ECO:0000313" key="27">
    <source>
        <dbReference type="Proteomes" id="UP000006310"/>
    </source>
</evidence>
<dbReference type="InterPro" id="IPR036400">
    <property type="entry name" value="Cyt_B5-like_heme/steroid_sf"/>
</dbReference>
<evidence type="ECO:0000256" key="2">
    <source>
        <dbReference type="ARBA" id="ARBA00001970"/>
    </source>
</evidence>
<keyword evidence="12" id="KW-0249">Electron transport</keyword>
<evidence type="ECO:0000256" key="16">
    <source>
        <dbReference type="ARBA" id="ARBA00052399"/>
    </source>
</evidence>
<evidence type="ECO:0000256" key="4">
    <source>
        <dbReference type="ARBA" id="ARBA00011881"/>
    </source>
</evidence>
<evidence type="ECO:0000256" key="20">
    <source>
        <dbReference type="ARBA" id="ARBA00068515"/>
    </source>
</evidence>
<name>J7R703_HUIN7</name>
<evidence type="ECO:0000256" key="1">
    <source>
        <dbReference type="ARBA" id="ARBA00001917"/>
    </source>
</evidence>
<dbReference type="GO" id="GO:0005758">
    <property type="term" value="C:mitochondrial intermembrane space"/>
    <property type="evidence" value="ECO:0007669"/>
    <property type="project" value="UniProtKB-SubCell"/>
</dbReference>
<dbReference type="GO" id="GO:0006089">
    <property type="term" value="P:lactate metabolic process"/>
    <property type="evidence" value="ECO:0007669"/>
    <property type="project" value="TreeGrafter"/>
</dbReference>
<reference evidence="27" key="2">
    <citation type="submission" date="2012-08" db="EMBL/GenBank/DDBJ databases">
        <title>Genome sequence of Kazachstania naganishii.</title>
        <authorList>
            <person name="Gordon J.L."/>
            <person name="Armisen D."/>
            <person name="Proux-Wera E."/>
            <person name="OhEigeartaigh S.S."/>
            <person name="Byrne K.P."/>
            <person name="Wolfe K.H."/>
        </authorList>
    </citation>
    <scope>NUCLEOTIDE SEQUENCE [LARGE SCALE GENOMIC DNA]</scope>
    <source>
        <strain evidence="27">ATCC MYA-139 / BCRC 22969 / CBS 8797 / CCRC 22969 / KCTC 17520 / NBRC 10181 / NCYC 3082</strain>
    </source>
</reference>
<dbReference type="eggNOG" id="KOG0538">
    <property type="taxonomic scope" value="Eukaryota"/>
</dbReference>
<keyword evidence="5" id="KW-0813">Transport</keyword>
<dbReference type="Gene3D" id="3.10.120.10">
    <property type="entry name" value="Cytochrome b5-like heme/steroid binding domain"/>
    <property type="match status" value="1"/>
</dbReference>
<dbReference type="Proteomes" id="UP000006310">
    <property type="component" value="Chromosome 5"/>
</dbReference>
<keyword evidence="9" id="KW-0679">Respiratory chain</keyword>
<keyword evidence="10" id="KW-0479">Metal-binding</keyword>
<evidence type="ECO:0000256" key="7">
    <source>
        <dbReference type="ARBA" id="ARBA00022630"/>
    </source>
</evidence>
<dbReference type="PROSITE" id="PS50255">
    <property type="entry name" value="CYTOCHROME_B5_2"/>
    <property type="match status" value="1"/>
</dbReference>
<dbReference type="InterPro" id="IPR008259">
    <property type="entry name" value="FMN_hydac_DH_AS"/>
</dbReference>
<accession>J7R703</accession>
<evidence type="ECO:0000256" key="12">
    <source>
        <dbReference type="ARBA" id="ARBA00022982"/>
    </source>
</evidence>
<evidence type="ECO:0000256" key="5">
    <source>
        <dbReference type="ARBA" id="ARBA00022448"/>
    </source>
</evidence>
<dbReference type="KEGG" id="kng:KNAG_0E03860"/>
<protein>
    <recommendedName>
        <fullName evidence="20">L-lactate dehydrogenase (cytochrome)</fullName>
        <ecNumber evidence="19">1.1.2.3</ecNumber>
    </recommendedName>
    <alternativeName>
        <fullName evidence="22">Cytochrome b2</fullName>
    </alternativeName>
    <alternativeName>
        <fullName evidence="21">Flavocytochrome b2</fullName>
    </alternativeName>
    <alternativeName>
        <fullName evidence="23">L-lactate ferricytochrome c oxidoreductase</fullName>
    </alternativeName>
</protein>
<evidence type="ECO:0000256" key="17">
    <source>
        <dbReference type="ARBA" id="ARBA00061137"/>
    </source>
</evidence>
<comment type="cofactor">
    <cofactor evidence="2">
        <name>heme b</name>
        <dbReference type="ChEBI" id="CHEBI:60344"/>
    </cofactor>
</comment>
<comment type="cofactor">
    <cofactor evidence="1">
        <name>FMN</name>
        <dbReference type="ChEBI" id="CHEBI:58210"/>
    </cofactor>
</comment>
<dbReference type="PROSITE" id="PS51349">
    <property type="entry name" value="FMN_HYDROXY_ACID_DH_2"/>
    <property type="match status" value="1"/>
</dbReference>
<evidence type="ECO:0000256" key="21">
    <source>
        <dbReference type="ARBA" id="ARBA00075949"/>
    </source>
</evidence>
<sequence length="604" mass="66223">MLSSRIPGVASKRLLQLARQQQGNAVVGAAVRSRLRASSYSTQSRSTRRNGTRLVTGAAAVATVLLVSQLYQIENESAQQQPLLPGAPTKSISPSEVAKHNTPDDCWVVIEGYVYNLTEFIPTHPGGPMVIKSNAGKDVTAIFKPLHAKGTIEKFVKKEWFIGPLSEPMPAELVCPEYTPGETREEIVLKERLRESLPPLANIVNLYDFEKLASKILSNQAWAYYSSGSDDEISLRENHNAYHRIFFKPKVLVDVSKVDTRTKMLGSQTDVPFYVTATALMKLGNPQGGEMDIAKGCGATDVRVPQMISTLASCSIDEIADAKVHDDQIQWYQLYVNSDRKVTKELIQHVEALGLKALFVTVDAPSLGHREKDLKIKFSTMQSGPELMQSKPEHKDAGAEKGASRALSKFIDPALSWNDIVEFKKHTKLPIVIKGVQRAEDVVKAAELGLAGVVISNHGGRQLDFSRSPVEVLAESVPELEKRGLRSDNFQLFIDGGVRRGTDILKALCLGANGVGLGRPFIYANSCYGKEGVAKAISLLTDELEMSMRLLGVTSIDQLGPELLDLSALRNRNVSVAHDNLYNSVYKSPTLAQFIDEDGDLDDI</sequence>
<organism evidence="26 27">
    <name type="scientific">Huiozyma naganishii (strain ATCC MYA-139 / BCRC 22969 / CBS 8797 / KCTC 17520 / NBRC 10181 / NCYC 3082 / Yp74L-3)</name>
    <name type="common">Yeast</name>
    <name type="synonym">Kazachstania naganishii</name>
    <dbReference type="NCBI Taxonomy" id="1071383"/>
    <lineage>
        <taxon>Eukaryota</taxon>
        <taxon>Fungi</taxon>
        <taxon>Dikarya</taxon>
        <taxon>Ascomycota</taxon>
        <taxon>Saccharomycotina</taxon>
        <taxon>Saccharomycetes</taxon>
        <taxon>Saccharomycetales</taxon>
        <taxon>Saccharomycetaceae</taxon>
        <taxon>Huiozyma</taxon>
    </lineage>
</organism>
<dbReference type="InterPro" id="IPR013785">
    <property type="entry name" value="Aldolase_TIM"/>
</dbReference>
<evidence type="ECO:0000256" key="14">
    <source>
        <dbReference type="ARBA" id="ARBA00023004"/>
    </source>
</evidence>
<evidence type="ECO:0000256" key="10">
    <source>
        <dbReference type="ARBA" id="ARBA00022723"/>
    </source>
</evidence>
<dbReference type="HOGENOM" id="CLU_020639_1_1_1"/>
<comment type="similarity">
    <text evidence="18">In the N-terminal section; belongs to the cytochrome b5 family.</text>
</comment>
<dbReference type="RefSeq" id="XP_022464886.1">
    <property type="nucleotide sequence ID" value="XM_022608384.1"/>
</dbReference>
<evidence type="ECO:0000256" key="6">
    <source>
        <dbReference type="ARBA" id="ARBA00022617"/>
    </source>
</evidence>
<reference evidence="26 27" key="1">
    <citation type="journal article" date="2011" name="Proc. Natl. Acad. Sci. U.S.A.">
        <title>Evolutionary erosion of yeast sex chromosomes by mating-type switching accidents.</title>
        <authorList>
            <person name="Gordon J.L."/>
            <person name="Armisen D."/>
            <person name="Proux-Wera E."/>
            <person name="Oheigeartaigh S.S."/>
            <person name="Byrne K.P."/>
            <person name="Wolfe K.H."/>
        </authorList>
    </citation>
    <scope>NUCLEOTIDE SEQUENCE [LARGE SCALE GENOMIC DNA]</scope>
    <source>
        <strain evidence="27">ATCC MYA-139 / BCRC 22969 / CBS 8797 / CCRC 22969 / KCTC 17520 / NBRC 10181 / NCYC 3082</strain>
    </source>
</reference>
<dbReference type="FunFam" id="3.20.20.70:FF:000062">
    <property type="entry name" value="Cytochrome b2, mitochondrial, putative"/>
    <property type="match status" value="1"/>
</dbReference>
<evidence type="ECO:0000256" key="23">
    <source>
        <dbReference type="ARBA" id="ARBA00078938"/>
    </source>
</evidence>
<proteinExistence type="inferred from homology"/>
<dbReference type="eggNOG" id="KOG0537">
    <property type="taxonomic scope" value="Eukaryota"/>
</dbReference>
<dbReference type="OrthoDB" id="1925334at2759"/>
<keyword evidence="13" id="KW-0560">Oxidoreductase</keyword>
<evidence type="ECO:0000256" key="11">
    <source>
        <dbReference type="ARBA" id="ARBA00022946"/>
    </source>
</evidence>
<dbReference type="Pfam" id="PF00173">
    <property type="entry name" value="Cyt-b5"/>
    <property type="match status" value="1"/>
</dbReference>
<evidence type="ECO:0000256" key="19">
    <source>
        <dbReference type="ARBA" id="ARBA00066458"/>
    </source>
</evidence>
<evidence type="ECO:0000256" key="15">
    <source>
        <dbReference type="ARBA" id="ARBA00023128"/>
    </source>
</evidence>
<dbReference type="CDD" id="cd02922">
    <property type="entry name" value="FCB2_FMN"/>
    <property type="match status" value="1"/>
</dbReference>
<dbReference type="GO" id="GO:0020037">
    <property type="term" value="F:heme binding"/>
    <property type="evidence" value="ECO:0007669"/>
    <property type="project" value="InterPro"/>
</dbReference>
<keyword evidence="15" id="KW-0496">Mitochondrion</keyword>
<evidence type="ECO:0000256" key="18">
    <source>
        <dbReference type="ARBA" id="ARBA00061589"/>
    </source>
</evidence>
<comment type="catalytic activity">
    <reaction evidence="16">
        <text>(S)-lactate + 2 Fe(III)-[cytochrome c] = 2 Fe(II)-[cytochrome c] + pyruvate + 2 H(+)</text>
        <dbReference type="Rhea" id="RHEA:19909"/>
        <dbReference type="Rhea" id="RHEA-COMP:10350"/>
        <dbReference type="Rhea" id="RHEA-COMP:14399"/>
        <dbReference type="ChEBI" id="CHEBI:15361"/>
        <dbReference type="ChEBI" id="CHEBI:15378"/>
        <dbReference type="ChEBI" id="CHEBI:16651"/>
        <dbReference type="ChEBI" id="CHEBI:29033"/>
        <dbReference type="ChEBI" id="CHEBI:29034"/>
        <dbReference type="EC" id="1.1.2.3"/>
    </reaction>
    <physiologicalReaction direction="left-to-right" evidence="16">
        <dbReference type="Rhea" id="RHEA:19910"/>
    </physiologicalReaction>
</comment>
<dbReference type="PROSITE" id="PS00191">
    <property type="entry name" value="CYTOCHROME_B5_1"/>
    <property type="match status" value="1"/>
</dbReference>